<evidence type="ECO:0000313" key="1">
    <source>
        <dbReference type="EMBL" id="CBK20934.2"/>
    </source>
</evidence>
<evidence type="ECO:0000313" key="2">
    <source>
        <dbReference type="Proteomes" id="UP000008312"/>
    </source>
</evidence>
<keyword evidence="2" id="KW-1185">Reference proteome</keyword>
<reference evidence="1" key="1">
    <citation type="submission" date="2010-02" db="EMBL/GenBank/DDBJ databases">
        <title>Sequencing and annotation of the Blastocystis hominis genome.</title>
        <authorList>
            <person name="Wincker P."/>
        </authorList>
    </citation>
    <scope>NUCLEOTIDE SEQUENCE</scope>
    <source>
        <strain evidence="1">Singapore isolate B</strain>
    </source>
</reference>
<dbReference type="Proteomes" id="UP000008312">
    <property type="component" value="Unassembled WGS sequence"/>
</dbReference>
<dbReference type="InParanoid" id="D8LXD9"/>
<protein>
    <submittedName>
        <fullName evidence="1">Uncharacterized protein</fullName>
    </submittedName>
</protein>
<dbReference type="EMBL" id="FN668639">
    <property type="protein sequence ID" value="CBK20934.2"/>
    <property type="molecule type" value="Genomic_DNA"/>
</dbReference>
<organism evidence="1">
    <name type="scientific">Blastocystis hominis</name>
    <dbReference type="NCBI Taxonomy" id="12968"/>
    <lineage>
        <taxon>Eukaryota</taxon>
        <taxon>Sar</taxon>
        <taxon>Stramenopiles</taxon>
        <taxon>Bigyra</taxon>
        <taxon>Opalozoa</taxon>
        <taxon>Opalinata</taxon>
        <taxon>Blastocystidae</taxon>
        <taxon>Blastocystis</taxon>
    </lineage>
</organism>
<sequence length="161" mass="18884">MYIQKKQIKKVLQFRPYDYKTQEYMSENGYKAVFELVAGEGRLMTSVFNHLLKKWKRLAESSHELCLRSPADLAFVYSHSCEKQTVAEFCKSSTELIVVEYMWEDYQTDIDLDFENDDETLQIRNEENISLSSNSTLPDYSEDSLTAEEKKFNISLPSLYL</sequence>
<proteinExistence type="predicted"/>
<gene>
    <name evidence="1" type="ORF">GSBLH_T00001177001</name>
</gene>
<dbReference type="OrthoDB" id="10579250at2759"/>
<dbReference type="AlphaFoldDB" id="D8LXD9"/>
<dbReference type="GeneID" id="24918453"/>
<name>D8LXD9_BLAHO</name>
<accession>D8LXD9</accession>
<dbReference type="RefSeq" id="XP_012894982.1">
    <property type="nucleotide sequence ID" value="XM_013039528.1"/>
</dbReference>